<dbReference type="Proteomes" id="UP000249377">
    <property type="component" value="Unassembled WGS sequence"/>
</dbReference>
<sequence>MTIIDKLHEQFGQQIALEEVSPDVMRVYAPFFHEDGDMLSMYLEIQKNGEILIRDFGNTLMRVSYTFDIESSNKKNILSNIVKSNHGILDDGELMLPTNLSQLPQAIFQFSQLVAKVSNVDILRRETVKSLFFDYLNEYLTTNLSAYNIIRDAKPSNDKSLIVDYEISGSKPLFLFGVNETSKAAKVVISCLTFQKQKIPFRSLVIHEDFGSLTSFYRNQITNAVDKQFTSLEDFKTEGLDYIQRELAS</sequence>
<feature type="domain" description="DUF1828" evidence="1">
    <location>
        <begin position="30"/>
        <end position="117"/>
    </location>
</feature>
<dbReference type="AlphaFoldDB" id="A0A328UI46"/>
<keyword evidence="3" id="KW-1185">Reference proteome</keyword>
<dbReference type="InterPro" id="IPR014960">
    <property type="entry name" value="DUF1828"/>
</dbReference>
<evidence type="ECO:0000313" key="2">
    <source>
        <dbReference type="EMBL" id="RAQ28341.1"/>
    </source>
</evidence>
<dbReference type="Pfam" id="PF08861">
    <property type="entry name" value="DUF1828"/>
    <property type="match status" value="1"/>
</dbReference>
<evidence type="ECO:0000259" key="1">
    <source>
        <dbReference type="Pfam" id="PF08861"/>
    </source>
</evidence>
<proteinExistence type="predicted"/>
<organism evidence="2 3">
    <name type="scientific">Hydrogeniiclostridium mannosilyticum</name>
    <dbReference type="NCBI Taxonomy" id="2764322"/>
    <lineage>
        <taxon>Bacteria</taxon>
        <taxon>Bacillati</taxon>
        <taxon>Bacillota</taxon>
        <taxon>Clostridia</taxon>
        <taxon>Eubacteriales</taxon>
        <taxon>Acutalibacteraceae</taxon>
        <taxon>Hydrogeniiclostridium</taxon>
    </lineage>
</organism>
<protein>
    <recommendedName>
        <fullName evidence="1">DUF1828 domain-containing protein</fullName>
    </recommendedName>
</protein>
<evidence type="ECO:0000313" key="3">
    <source>
        <dbReference type="Proteomes" id="UP000249377"/>
    </source>
</evidence>
<name>A0A328UI46_9FIRM</name>
<comment type="caution">
    <text evidence="2">The sequence shown here is derived from an EMBL/GenBank/DDBJ whole genome shotgun (WGS) entry which is preliminary data.</text>
</comment>
<accession>A0A328UI46</accession>
<dbReference type="EMBL" id="QLYR01000006">
    <property type="protein sequence ID" value="RAQ28341.1"/>
    <property type="molecule type" value="Genomic_DNA"/>
</dbReference>
<gene>
    <name evidence="2" type="ORF">DPQ25_10105</name>
</gene>
<dbReference type="RefSeq" id="WP_112333053.1">
    <property type="nucleotide sequence ID" value="NZ_QLYR01000006.1"/>
</dbReference>
<reference evidence="2 3" key="1">
    <citation type="submission" date="2018-06" db="EMBL/GenBank/DDBJ databases">
        <title>Noncontiguous genome sequence of Ruminococcaceae bacterium ASD2818.</title>
        <authorList>
            <person name="Chaplin A.V."/>
            <person name="Sokolova S.R."/>
            <person name="Kochetkova T.O."/>
            <person name="Goltsov A.Y."/>
            <person name="Trofimov D.Y."/>
            <person name="Efimov B.A."/>
        </authorList>
    </citation>
    <scope>NUCLEOTIDE SEQUENCE [LARGE SCALE GENOMIC DNA]</scope>
    <source>
        <strain evidence="2 3">ASD2818</strain>
    </source>
</reference>